<keyword evidence="1" id="KW-0812">Transmembrane</keyword>
<organism evidence="2 3">
    <name type="scientific">Nannocystis bainbridge</name>
    <dbReference type="NCBI Taxonomy" id="2995303"/>
    <lineage>
        <taxon>Bacteria</taxon>
        <taxon>Pseudomonadati</taxon>
        <taxon>Myxococcota</taxon>
        <taxon>Polyangia</taxon>
        <taxon>Nannocystales</taxon>
        <taxon>Nannocystaceae</taxon>
        <taxon>Nannocystis</taxon>
    </lineage>
</organism>
<evidence type="ECO:0000256" key="1">
    <source>
        <dbReference type="SAM" id="Phobius"/>
    </source>
</evidence>
<comment type="caution">
    <text evidence="2">The sequence shown here is derived from an EMBL/GenBank/DDBJ whole genome shotgun (WGS) entry which is preliminary data.</text>
</comment>
<dbReference type="Proteomes" id="UP001221686">
    <property type="component" value="Unassembled WGS sequence"/>
</dbReference>
<name>A0ABT5E6I5_9BACT</name>
<feature type="transmembrane region" description="Helical" evidence="1">
    <location>
        <begin position="55"/>
        <end position="72"/>
    </location>
</feature>
<keyword evidence="1" id="KW-0472">Membrane</keyword>
<dbReference type="RefSeq" id="WP_272089529.1">
    <property type="nucleotide sequence ID" value="NZ_JAQNDL010000003.1"/>
</dbReference>
<gene>
    <name evidence="2" type="ORF">POL25_29230</name>
</gene>
<keyword evidence="3" id="KW-1185">Reference proteome</keyword>
<proteinExistence type="predicted"/>
<accession>A0ABT5E6I5</accession>
<reference evidence="2 3" key="1">
    <citation type="submission" date="2022-11" db="EMBL/GenBank/DDBJ databases">
        <title>Minimal conservation of predation-associated metabolite biosynthetic gene clusters underscores biosynthetic potential of Myxococcota including descriptions for ten novel species: Archangium lansinium sp. nov., Myxococcus landrumus sp. nov., Nannocystis bai.</title>
        <authorList>
            <person name="Ahearne A."/>
            <person name="Stevens C."/>
            <person name="Dowd S."/>
        </authorList>
    </citation>
    <scope>NUCLEOTIDE SEQUENCE [LARGE SCALE GENOMIC DNA]</scope>
    <source>
        <strain evidence="2 3">BB15-2</strain>
    </source>
</reference>
<dbReference type="Gene3D" id="1.25.40.10">
    <property type="entry name" value="Tetratricopeptide repeat domain"/>
    <property type="match status" value="1"/>
</dbReference>
<dbReference type="SUPFAM" id="SSF48452">
    <property type="entry name" value="TPR-like"/>
    <property type="match status" value="1"/>
</dbReference>
<evidence type="ECO:0000313" key="2">
    <source>
        <dbReference type="EMBL" id="MDC0721025.1"/>
    </source>
</evidence>
<keyword evidence="1" id="KW-1133">Transmembrane helix</keyword>
<evidence type="ECO:0000313" key="3">
    <source>
        <dbReference type="Proteomes" id="UP001221686"/>
    </source>
</evidence>
<evidence type="ECO:0008006" key="4">
    <source>
        <dbReference type="Google" id="ProtNLM"/>
    </source>
</evidence>
<dbReference type="EMBL" id="JAQNDL010000003">
    <property type="protein sequence ID" value="MDC0721025.1"/>
    <property type="molecule type" value="Genomic_DNA"/>
</dbReference>
<protein>
    <recommendedName>
        <fullName evidence="4">Tetratricopeptide repeat protein</fullName>
    </recommendedName>
</protein>
<sequence>MSPDFRPAPGEPAVRSPELLRLVQAARVAPPPVLKASSDAVFAGFQARRRDRRRLVVGAAVAVAAAVALLWARPSFMSSRTGTLEPVATNSMQAPHVAPLPVLAEAVRVVAEEGPPAGVRGEWQVELGDGRYDVTVAAHAGPELLRVDTAGGTVEIAQGRVVIVVAGARTEAVLRTGVATWIAPGGARTPLAVAPAEASLDDAPDPKASPSDLARHADALLAAGRRDAAIRVLDLLVTTHPDSPPARAALLDLARLLKAASRADEARCAYALYLARYPGKEQLADEVEAALSRLGPGPACTDLRPR</sequence>
<dbReference type="Pfam" id="PF13428">
    <property type="entry name" value="TPR_14"/>
    <property type="match status" value="1"/>
</dbReference>
<dbReference type="InterPro" id="IPR011990">
    <property type="entry name" value="TPR-like_helical_dom_sf"/>
</dbReference>